<dbReference type="Gene3D" id="1.10.101.10">
    <property type="entry name" value="PGBD-like superfamily/PGBD"/>
    <property type="match status" value="1"/>
</dbReference>
<dbReference type="AlphaFoldDB" id="A0AAU1HRW8"/>
<dbReference type="InterPro" id="IPR036366">
    <property type="entry name" value="PGBDSf"/>
</dbReference>
<reference evidence="2" key="1">
    <citation type="submission" date="2022-10" db="EMBL/GenBank/DDBJ databases">
        <title>The complete genomes of actinobacterial strains from the NBC collection.</title>
        <authorList>
            <person name="Joergensen T.S."/>
            <person name="Alvarez Arevalo M."/>
            <person name="Sterndorff E.B."/>
            <person name="Faurdal D."/>
            <person name="Vuksanovic O."/>
            <person name="Mourched A.-S."/>
            <person name="Charusanti P."/>
            <person name="Shaw S."/>
            <person name="Blin K."/>
            <person name="Weber T."/>
        </authorList>
    </citation>
    <scope>NUCLEOTIDE SEQUENCE</scope>
    <source>
        <strain evidence="2">NBC 00180</strain>
    </source>
</reference>
<dbReference type="EMBL" id="CP108140">
    <property type="protein sequence ID" value="WTP84445.1"/>
    <property type="molecule type" value="Genomic_DNA"/>
</dbReference>
<gene>
    <name evidence="2" type="ORF">OG477_03265</name>
</gene>
<protein>
    <submittedName>
        <fullName evidence="2">Peptidoglycan-binding protein</fullName>
    </submittedName>
</protein>
<dbReference type="InterPro" id="IPR036365">
    <property type="entry name" value="PGBD-like_sf"/>
</dbReference>
<sequence>MVALSNVRFGKRNEDVRAVQKALIKRGRKIPDGATGLFGEQTKAAYRAEQLAQGFKGTDADGIPGCASLTTLGRLTGFKVDCRHASDGGRGGMALAQVTFRDPGDESGEAAMRRYARTACELTGMEPKFGVPALTTIAKRESIHNHPRFRVNTKDVNAHGRIAPDGHPLNCSRGATQCIPSTFATHHQAGTATTPYNVVACMCATVNYVRHRYHVNQSGSNFAARVQQADPSRPPHGY</sequence>
<organism evidence="2">
    <name type="scientific">Streptomyces sp. NBC_00180</name>
    <dbReference type="NCBI Taxonomy" id="2903632"/>
    <lineage>
        <taxon>Bacteria</taxon>
        <taxon>Bacillati</taxon>
        <taxon>Actinomycetota</taxon>
        <taxon>Actinomycetes</taxon>
        <taxon>Kitasatosporales</taxon>
        <taxon>Streptomycetaceae</taxon>
        <taxon>Streptomyces</taxon>
    </lineage>
</organism>
<proteinExistence type="predicted"/>
<name>A0AAU1HRW8_9ACTN</name>
<evidence type="ECO:0000259" key="1">
    <source>
        <dbReference type="Pfam" id="PF01471"/>
    </source>
</evidence>
<dbReference type="SUPFAM" id="SSF47090">
    <property type="entry name" value="PGBD-like"/>
    <property type="match status" value="1"/>
</dbReference>
<evidence type="ECO:0000313" key="2">
    <source>
        <dbReference type="EMBL" id="WTP84445.1"/>
    </source>
</evidence>
<feature type="domain" description="Peptidoglycan binding-like" evidence="1">
    <location>
        <begin position="12"/>
        <end position="65"/>
    </location>
</feature>
<dbReference type="InterPro" id="IPR002477">
    <property type="entry name" value="Peptidoglycan-bd-like"/>
</dbReference>
<accession>A0AAU1HRW8</accession>
<dbReference type="Pfam" id="PF01471">
    <property type="entry name" value="PG_binding_1"/>
    <property type="match status" value="1"/>
</dbReference>